<organism evidence="1 2">
    <name type="scientific">Heliocybe sulcata</name>
    <dbReference type="NCBI Taxonomy" id="5364"/>
    <lineage>
        <taxon>Eukaryota</taxon>
        <taxon>Fungi</taxon>
        <taxon>Dikarya</taxon>
        <taxon>Basidiomycota</taxon>
        <taxon>Agaricomycotina</taxon>
        <taxon>Agaricomycetes</taxon>
        <taxon>Gloeophyllales</taxon>
        <taxon>Gloeophyllaceae</taxon>
        <taxon>Heliocybe</taxon>
    </lineage>
</organism>
<dbReference type="OrthoDB" id="3188871at2759"/>
<evidence type="ECO:0000313" key="2">
    <source>
        <dbReference type="Proteomes" id="UP000305948"/>
    </source>
</evidence>
<proteinExistence type="predicted"/>
<dbReference type="Proteomes" id="UP000305948">
    <property type="component" value="Unassembled WGS sequence"/>
</dbReference>
<sequence>MAANDATLISLAEWTKCYFIPLVDRSSDSNLQDAFRLFFSRQPTLFVNGMRITAGGYMALLQRGFVQETPTSVTFENVVVVPESDDSQLAGSVGFFFTTKVNGDTDSRSISSCVNIVIGQDSTLEGPGDIDRRRVTNMSQVILDNGTNPLVVKISADRFTVVD</sequence>
<keyword evidence="2" id="KW-1185">Reference proteome</keyword>
<evidence type="ECO:0000313" key="1">
    <source>
        <dbReference type="EMBL" id="TFK46099.1"/>
    </source>
</evidence>
<accession>A0A5C3ML11</accession>
<name>A0A5C3ML11_9AGAM</name>
<dbReference type="EMBL" id="ML213533">
    <property type="protein sequence ID" value="TFK46099.1"/>
    <property type="molecule type" value="Genomic_DNA"/>
</dbReference>
<gene>
    <name evidence="1" type="ORF">OE88DRAFT_1053355</name>
</gene>
<dbReference type="AlphaFoldDB" id="A0A5C3ML11"/>
<reference evidence="1 2" key="1">
    <citation type="journal article" date="2019" name="Nat. Ecol. Evol.">
        <title>Megaphylogeny resolves global patterns of mushroom evolution.</title>
        <authorList>
            <person name="Varga T."/>
            <person name="Krizsan K."/>
            <person name="Foldi C."/>
            <person name="Dima B."/>
            <person name="Sanchez-Garcia M."/>
            <person name="Sanchez-Ramirez S."/>
            <person name="Szollosi G.J."/>
            <person name="Szarkandi J.G."/>
            <person name="Papp V."/>
            <person name="Albert L."/>
            <person name="Andreopoulos W."/>
            <person name="Angelini C."/>
            <person name="Antonin V."/>
            <person name="Barry K.W."/>
            <person name="Bougher N.L."/>
            <person name="Buchanan P."/>
            <person name="Buyck B."/>
            <person name="Bense V."/>
            <person name="Catcheside P."/>
            <person name="Chovatia M."/>
            <person name="Cooper J."/>
            <person name="Damon W."/>
            <person name="Desjardin D."/>
            <person name="Finy P."/>
            <person name="Geml J."/>
            <person name="Haridas S."/>
            <person name="Hughes K."/>
            <person name="Justo A."/>
            <person name="Karasinski D."/>
            <person name="Kautmanova I."/>
            <person name="Kiss B."/>
            <person name="Kocsube S."/>
            <person name="Kotiranta H."/>
            <person name="LaButti K.M."/>
            <person name="Lechner B.E."/>
            <person name="Liimatainen K."/>
            <person name="Lipzen A."/>
            <person name="Lukacs Z."/>
            <person name="Mihaltcheva S."/>
            <person name="Morgado L.N."/>
            <person name="Niskanen T."/>
            <person name="Noordeloos M.E."/>
            <person name="Ohm R.A."/>
            <person name="Ortiz-Santana B."/>
            <person name="Ovrebo C."/>
            <person name="Racz N."/>
            <person name="Riley R."/>
            <person name="Savchenko A."/>
            <person name="Shiryaev A."/>
            <person name="Soop K."/>
            <person name="Spirin V."/>
            <person name="Szebenyi C."/>
            <person name="Tomsovsky M."/>
            <person name="Tulloss R.E."/>
            <person name="Uehling J."/>
            <person name="Grigoriev I.V."/>
            <person name="Vagvolgyi C."/>
            <person name="Papp T."/>
            <person name="Martin F.M."/>
            <person name="Miettinen O."/>
            <person name="Hibbett D.S."/>
            <person name="Nagy L.G."/>
        </authorList>
    </citation>
    <scope>NUCLEOTIDE SEQUENCE [LARGE SCALE GENOMIC DNA]</scope>
    <source>
        <strain evidence="1 2">OMC1185</strain>
    </source>
</reference>
<protein>
    <recommendedName>
        <fullName evidence="3">NTF2 domain-containing protein</fullName>
    </recommendedName>
</protein>
<evidence type="ECO:0008006" key="3">
    <source>
        <dbReference type="Google" id="ProtNLM"/>
    </source>
</evidence>